<organism evidence="1 2">
    <name type="scientific">Sesamum alatum</name>
    <dbReference type="NCBI Taxonomy" id="300844"/>
    <lineage>
        <taxon>Eukaryota</taxon>
        <taxon>Viridiplantae</taxon>
        <taxon>Streptophyta</taxon>
        <taxon>Embryophyta</taxon>
        <taxon>Tracheophyta</taxon>
        <taxon>Spermatophyta</taxon>
        <taxon>Magnoliopsida</taxon>
        <taxon>eudicotyledons</taxon>
        <taxon>Gunneridae</taxon>
        <taxon>Pentapetalae</taxon>
        <taxon>asterids</taxon>
        <taxon>lamiids</taxon>
        <taxon>Lamiales</taxon>
        <taxon>Pedaliaceae</taxon>
        <taxon>Sesamum</taxon>
    </lineage>
</organism>
<accession>A0AAE2D140</accession>
<reference evidence="1" key="2">
    <citation type="journal article" date="2024" name="Plant">
        <title>Genomic evolution and insights into agronomic trait innovations of Sesamum species.</title>
        <authorList>
            <person name="Miao H."/>
            <person name="Wang L."/>
            <person name="Qu L."/>
            <person name="Liu H."/>
            <person name="Sun Y."/>
            <person name="Le M."/>
            <person name="Wang Q."/>
            <person name="Wei S."/>
            <person name="Zheng Y."/>
            <person name="Lin W."/>
            <person name="Duan Y."/>
            <person name="Cao H."/>
            <person name="Xiong S."/>
            <person name="Wang X."/>
            <person name="Wei L."/>
            <person name="Li C."/>
            <person name="Ma Q."/>
            <person name="Ju M."/>
            <person name="Zhao R."/>
            <person name="Li G."/>
            <person name="Mu C."/>
            <person name="Tian Q."/>
            <person name="Mei H."/>
            <person name="Zhang T."/>
            <person name="Gao T."/>
            <person name="Zhang H."/>
        </authorList>
    </citation>
    <scope>NUCLEOTIDE SEQUENCE</scope>
    <source>
        <strain evidence="1">3651</strain>
    </source>
</reference>
<evidence type="ECO:0000313" key="2">
    <source>
        <dbReference type="Proteomes" id="UP001293254"/>
    </source>
</evidence>
<dbReference type="AlphaFoldDB" id="A0AAE2D140"/>
<name>A0AAE2D140_9LAMI</name>
<reference evidence="1" key="1">
    <citation type="submission" date="2020-06" db="EMBL/GenBank/DDBJ databases">
        <authorList>
            <person name="Li T."/>
            <person name="Hu X."/>
            <person name="Zhang T."/>
            <person name="Song X."/>
            <person name="Zhang H."/>
            <person name="Dai N."/>
            <person name="Sheng W."/>
            <person name="Hou X."/>
            <person name="Wei L."/>
        </authorList>
    </citation>
    <scope>NUCLEOTIDE SEQUENCE</scope>
    <source>
        <strain evidence="1">3651</strain>
        <tissue evidence="1">Leaf</tissue>
    </source>
</reference>
<gene>
    <name evidence="1" type="ORF">Salat_0519400</name>
</gene>
<sequence>MPVIIRVEESRFTAMLPALDVVVSIEMLSNILGLPTTVINNLDLIMVNERERAWVVSDLSCNDIVSNNVSEDIAQRWSKAMETLCGVGGDVGKTCVETVECGIDSGLMKMVEFPLIACDVALFEEEIVEVSVWKCMDYCWVGCE</sequence>
<protein>
    <submittedName>
        <fullName evidence="1">Uncharacterized protein</fullName>
    </submittedName>
</protein>
<proteinExistence type="predicted"/>
<dbReference type="EMBL" id="JACGWO010000001">
    <property type="protein sequence ID" value="KAK4441845.1"/>
    <property type="molecule type" value="Genomic_DNA"/>
</dbReference>
<evidence type="ECO:0000313" key="1">
    <source>
        <dbReference type="EMBL" id="KAK4441845.1"/>
    </source>
</evidence>
<keyword evidence="2" id="KW-1185">Reference proteome</keyword>
<dbReference type="Proteomes" id="UP001293254">
    <property type="component" value="Unassembled WGS sequence"/>
</dbReference>
<comment type="caution">
    <text evidence="1">The sequence shown here is derived from an EMBL/GenBank/DDBJ whole genome shotgun (WGS) entry which is preliminary data.</text>
</comment>